<dbReference type="RefSeq" id="WP_142947674.1">
    <property type="nucleotide sequence ID" value="NZ_ARXR01000005.1"/>
</dbReference>
<dbReference type="EMBL" id="ARXR01000005">
    <property type="protein sequence ID" value="MBF5052348.1"/>
    <property type="molecule type" value="Genomic_DNA"/>
</dbReference>
<organism evidence="3 4">
    <name type="scientific">Alloalcanivorax venustensis ISO4</name>
    <dbReference type="NCBI Taxonomy" id="1177184"/>
    <lineage>
        <taxon>Bacteria</taxon>
        <taxon>Pseudomonadati</taxon>
        <taxon>Pseudomonadota</taxon>
        <taxon>Gammaproteobacteria</taxon>
        <taxon>Oceanospirillales</taxon>
        <taxon>Alcanivoracaceae</taxon>
        <taxon>Alloalcanivorax</taxon>
    </lineage>
</organism>
<dbReference type="InterPro" id="IPR029058">
    <property type="entry name" value="AB_hydrolase_fold"/>
</dbReference>
<dbReference type="PANTHER" id="PTHR48081:SF8">
    <property type="entry name" value="ALPHA_BETA HYDROLASE FOLD-3 DOMAIN-CONTAINING PROTEIN-RELATED"/>
    <property type="match status" value="1"/>
</dbReference>
<accession>A0ABS0ADX5</accession>
<proteinExistence type="predicted"/>
<evidence type="ECO:0000256" key="1">
    <source>
        <dbReference type="ARBA" id="ARBA00022801"/>
    </source>
</evidence>
<keyword evidence="1" id="KW-0378">Hydrolase</keyword>
<dbReference type="PANTHER" id="PTHR48081">
    <property type="entry name" value="AB HYDROLASE SUPERFAMILY PROTEIN C4A8.06C"/>
    <property type="match status" value="1"/>
</dbReference>
<dbReference type="Proteomes" id="UP000644441">
    <property type="component" value="Unassembled WGS sequence"/>
</dbReference>
<dbReference type="InterPro" id="IPR050300">
    <property type="entry name" value="GDXG_lipolytic_enzyme"/>
</dbReference>
<protein>
    <submittedName>
        <fullName evidence="3">Lipase/esterase</fullName>
    </submittedName>
</protein>
<comment type="caution">
    <text evidence="3">The sequence shown here is derived from an EMBL/GenBank/DDBJ whole genome shotgun (WGS) entry which is preliminary data.</text>
</comment>
<name>A0ABS0ADX5_9GAMM</name>
<reference evidence="3 4" key="1">
    <citation type="submission" date="2012-09" db="EMBL/GenBank/DDBJ databases">
        <title>Genome Sequence of alkane-degrading Bacterium Alcanivorax venustensis ISO4.</title>
        <authorList>
            <person name="Lai Q."/>
            <person name="Shao Z."/>
        </authorList>
    </citation>
    <scope>NUCLEOTIDE SEQUENCE [LARGE SCALE GENOMIC DNA]</scope>
    <source>
        <strain evidence="3 4">ISO4</strain>
    </source>
</reference>
<dbReference type="Gene3D" id="3.40.50.1820">
    <property type="entry name" value="alpha/beta hydrolase"/>
    <property type="match status" value="1"/>
</dbReference>
<feature type="domain" description="Alpha/beta hydrolase fold-3" evidence="2">
    <location>
        <begin position="114"/>
        <end position="320"/>
    </location>
</feature>
<dbReference type="GeneID" id="99765400"/>
<evidence type="ECO:0000313" key="4">
    <source>
        <dbReference type="Proteomes" id="UP000644441"/>
    </source>
</evidence>
<dbReference type="InterPro" id="IPR013094">
    <property type="entry name" value="AB_hydrolase_3"/>
</dbReference>
<dbReference type="Pfam" id="PF07859">
    <property type="entry name" value="Abhydrolase_3"/>
    <property type="match status" value="1"/>
</dbReference>
<sequence>MSLQHKIERTTVRTLMKMPGALAGRLAGMVESVSREGLDPKLRLLLALGDGRKGFHELPLAQGRALYGHMIDMLDVDRQEVALTRDIRVPVEGGDMLVRLYRPKSAPTEDSPAIMFFHGGGFTIGSAVEYDRLCRHIANVTGAVVLNVDYRLAPEHPAPTAADDCIAAWRWLGEQAGDLGIDTRRLATMGDSAGGNLSIVVAQQAALQGLSVPKLVVAVYPKTDGASDMPSITQLGGGQGGLDGDMIHWFHNHYIQDDTLVGDYRISPLRNPDIAGHPDTIVVTATDPLRDEGLAYSEKLKDAGVNVVNLDYPELVHGFITMGGAIPSARKAVNAITRQIKERL</sequence>
<evidence type="ECO:0000259" key="2">
    <source>
        <dbReference type="Pfam" id="PF07859"/>
    </source>
</evidence>
<dbReference type="SUPFAM" id="SSF53474">
    <property type="entry name" value="alpha/beta-Hydrolases"/>
    <property type="match status" value="1"/>
</dbReference>
<evidence type="ECO:0000313" key="3">
    <source>
        <dbReference type="EMBL" id="MBF5052348.1"/>
    </source>
</evidence>
<keyword evidence="4" id="KW-1185">Reference proteome</keyword>
<gene>
    <name evidence="3" type="ORF">ISO4_00950</name>
</gene>